<keyword evidence="2" id="KW-0812">Transmembrane</keyword>
<sequence length="544" mass="58420">MSIKHILTLSLSMLCIFSVEAEDYYRIKSGGYNGPAAFECSGLRVGSIIPSTYSVDLGNKQVGRRTCKSATLNMGEVTVRFLNHRGKDYVGKLYTTKLEPCPSGTKRNPESGQCEELPESYCERPEVLEEMQRFRDSCAAKGNGYTAEISCSDATSSLTTYCAPPPDACLPGTPNWPACRGDDGQPCDSSSDDWNDRLGKCCNASNNFCDEAPPTPCTITSPDWPECDGDEPPNPDDSDNNDDGNETPNPDDGNSDNNDGSGGGNSGSGNNGSGNGSSGGGSSTPPPVEDNQDVNNSVKALNADMNRQLTSINNDMNRNHGESLTALEELKNSNKQAIDKYTTDVTNAINANGNQVTNALNANASSIRNAINGSTSAINGTTNAINNQTGKIEGGLTSVKDGLGELGQQVGDAITSLEGTNEQGFSDVIDAIKELGEGEIFLPEGDQPVNLLDDSTYNDLNQEITNLKGDIRSELQAIKDYFTFYKDLEDGAFNPHDLTLVWQTYYVKAENMVFRTLRDNAHIIAAVVLFMFGLAGIREILRAF</sequence>
<dbReference type="RefSeq" id="WP_021708378.1">
    <property type="nucleotide sequence ID" value="NZ_BAOB01000051.1"/>
</dbReference>
<evidence type="ECO:0000256" key="2">
    <source>
        <dbReference type="SAM" id="Phobius"/>
    </source>
</evidence>
<evidence type="ECO:0008006" key="6">
    <source>
        <dbReference type="Google" id="ProtNLM"/>
    </source>
</evidence>
<evidence type="ECO:0000256" key="1">
    <source>
        <dbReference type="SAM" id="MobiDB-lite"/>
    </source>
</evidence>
<dbReference type="OrthoDB" id="5869227at2"/>
<dbReference type="STRING" id="1219077.VAZ01S_013_00050"/>
<proteinExistence type="predicted"/>
<keyword evidence="2" id="KW-0472">Membrane</keyword>
<dbReference type="Gene3D" id="1.20.120.20">
    <property type="entry name" value="Apolipoprotein"/>
    <property type="match status" value="1"/>
</dbReference>
<organism evidence="4 5">
    <name type="scientific">Vibrio azureus NBRC 104587</name>
    <dbReference type="NCBI Taxonomy" id="1219077"/>
    <lineage>
        <taxon>Bacteria</taxon>
        <taxon>Pseudomonadati</taxon>
        <taxon>Pseudomonadota</taxon>
        <taxon>Gammaproteobacteria</taxon>
        <taxon>Vibrionales</taxon>
        <taxon>Vibrionaceae</taxon>
        <taxon>Vibrio</taxon>
    </lineage>
</organism>
<dbReference type="Proteomes" id="UP000016567">
    <property type="component" value="Unassembled WGS sequence"/>
</dbReference>
<feature type="region of interest" description="Disordered" evidence="1">
    <location>
        <begin position="220"/>
        <end position="294"/>
    </location>
</feature>
<evidence type="ECO:0000313" key="5">
    <source>
        <dbReference type="Proteomes" id="UP000016567"/>
    </source>
</evidence>
<dbReference type="EMBL" id="BATL01000013">
    <property type="protein sequence ID" value="GAD74598.1"/>
    <property type="molecule type" value="Genomic_DNA"/>
</dbReference>
<feature type="chain" id="PRO_5004639225" description="Methyl-accepting transducer domain-containing protein" evidence="3">
    <location>
        <begin position="22"/>
        <end position="544"/>
    </location>
</feature>
<gene>
    <name evidence="4" type="ORF">VAZ01S_013_00050</name>
</gene>
<name>U3C817_9VIBR</name>
<feature type="signal peptide" evidence="3">
    <location>
        <begin position="1"/>
        <end position="21"/>
    </location>
</feature>
<dbReference type="AlphaFoldDB" id="U3C817"/>
<reference evidence="4 5" key="1">
    <citation type="submission" date="2013-09" db="EMBL/GenBank/DDBJ databases">
        <title>Whole genome shotgun sequence of Vibrio azureus NBRC 104587.</title>
        <authorList>
            <person name="Isaki S."/>
            <person name="Hosoyama A."/>
            <person name="Numata M."/>
            <person name="Hashimoto M."/>
            <person name="Hosoyama Y."/>
            <person name="Tsuchikane K."/>
            <person name="Noguchi M."/>
            <person name="Hirakata S."/>
            <person name="Ichikawa N."/>
            <person name="Ohji S."/>
            <person name="Yamazoe A."/>
            <person name="Fujita N."/>
        </authorList>
    </citation>
    <scope>NUCLEOTIDE SEQUENCE [LARGE SCALE GENOMIC DNA]</scope>
    <source>
        <strain evidence="4 5">NBRC 104587</strain>
    </source>
</reference>
<comment type="caution">
    <text evidence="4">The sequence shown here is derived from an EMBL/GenBank/DDBJ whole genome shotgun (WGS) entry which is preliminary data.</text>
</comment>
<feature type="compositionally biased region" description="Gly residues" evidence="1">
    <location>
        <begin position="260"/>
        <end position="282"/>
    </location>
</feature>
<accession>U3C817</accession>
<dbReference type="eggNOG" id="ENOG502ZEWJ">
    <property type="taxonomic scope" value="Bacteria"/>
</dbReference>
<keyword evidence="3" id="KW-0732">Signal</keyword>
<evidence type="ECO:0000256" key="3">
    <source>
        <dbReference type="SAM" id="SignalP"/>
    </source>
</evidence>
<feature type="transmembrane region" description="Helical" evidence="2">
    <location>
        <begin position="521"/>
        <end position="541"/>
    </location>
</feature>
<feature type="compositionally biased region" description="Acidic residues" evidence="1">
    <location>
        <begin position="225"/>
        <end position="245"/>
    </location>
</feature>
<keyword evidence="2" id="KW-1133">Transmembrane helix</keyword>
<evidence type="ECO:0000313" key="4">
    <source>
        <dbReference type="EMBL" id="GAD74598.1"/>
    </source>
</evidence>
<protein>
    <recommendedName>
        <fullName evidence="6">Methyl-accepting transducer domain-containing protein</fullName>
    </recommendedName>
</protein>
<keyword evidence="5" id="KW-1185">Reference proteome</keyword>